<sequence length="96" mass="11235">MLFVGFITLVLIFSTIWTELYIQPPEFEQIPVGILYQYGIQIKYAFIVSLICFILVIILNKKRFKTFTMFLAILGLIGLLGPFLLFYLFKIFTLLK</sequence>
<name>A0A024QH89_9BACI</name>
<dbReference type="Proteomes" id="UP000028875">
    <property type="component" value="Unassembled WGS sequence"/>
</dbReference>
<comment type="caution">
    <text evidence="2">The sequence shown here is derived from an EMBL/GenBank/DDBJ whole genome shotgun (WGS) entry which is preliminary data.</text>
</comment>
<dbReference type="EMBL" id="CCDP010000003">
    <property type="protein sequence ID" value="CDQ41550.1"/>
    <property type="molecule type" value="Genomic_DNA"/>
</dbReference>
<reference evidence="2 3" key="1">
    <citation type="submission" date="2014-03" db="EMBL/GenBank/DDBJ databases">
        <authorList>
            <person name="Urmite Genomes U."/>
        </authorList>
    </citation>
    <scope>NUCLEOTIDE SEQUENCE [LARGE SCALE GENOMIC DNA]</scope>
    <source>
        <strain evidence="2 3">Vm-5</strain>
    </source>
</reference>
<keyword evidence="1" id="KW-0812">Transmembrane</keyword>
<organism evidence="2 3">
    <name type="scientific">Virgibacillus massiliensis</name>
    <dbReference type="NCBI Taxonomy" id="1462526"/>
    <lineage>
        <taxon>Bacteria</taxon>
        <taxon>Bacillati</taxon>
        <taxon>Bacillota</taxon>
        <taxon>Bacilli</taxon>
        <taxon>Bacillales</taxon>
        <taxon>Bacillaceae</taxon>
        <taxon>Virgibacillus</taxon>
    </lineage>
</organism>
<proteinExistence type="predicted"/>
<accession>A0A024QH89</accession>
<feature type="transmembrane region" description="Helical" evidence="1">
    <location>
        <begin position="42"/>
        <end position="60"/>
    </location>
</feature>
<protein>
    <submittedName>
        <fullName evidence="2">Uncharacterized protein</fullName>
    </submittedName>
</protein>
<dbReference type="AlphaFoldDB" id="A0A024QH89"/>
<keyword evidence="1" id="KW-0472">Membrane</keyword>
<evidence type="ECO:0000313" key="3">
    <source>
        <dbReference type="Proteomes" id="UP000028875"/>
    </source>
</evidence>
<evidence type="ECO:0000256" key="1">
    <source>
        <dbReference type="SAM" id="Phobius"/>
    </source>
</evidence>
<gene>
    <name evidence="2" type="ORF">BN990_03923</name>
</gene>
<evidence type="ECO:0000313" key="2">
    <source>
        <dbReference type="EMBL" id="CDQ41550.1"/>
    </source>
</evidence>
<feature type="transmembrane region" description="Helical" evidence="1">
    <location>
        <begin position="67"/>
        <end position="89"/>
    </location>
</feature>
<keyword evidence="3" id="KW-1185">Reference proteome</keyword>
<keyword evidence="1" id="KW-1133">Transmembrane helix</keyword>
<reference evidence="3" key="2">
    <citation type="submission" date="2014-05" db="EMBL/GenBank/DDBJ databases">
        <title>Draft genome sequence of Virgibacillus massiliensis Vm-5.</title>
        <authorList>
            <person name="Khelaifia S."/>
            <person name="Croce O."/>
            <person name="Lagier J.C."/>
            <person name="Raoult D."/>
        </authorList>
    </citation>
    <scope>NUCLEOTIDE SEQUENCE [LARGE SCALE GENOMIC DNA]</scope>
    <source>
        <strain evidence="3">Vm-5</strain>
    </source>
</reference>